<name>A0A9W9JJE9_9EURO</name>
<reference evidence="2" key="1">
    <citation type="submission" date="2022-11" db="EMBL/GenBank/DDBJ databases">
        <authorList>
            <person name="Petersen C."/>
        </authorList>
    </citation>
    <scope>NUCLEOTIDE SEQUENCE</scope>
    <source>
        <strain evidence="2">IBT 20477</strain>
    </source>
</reference>
<gene>
    <name evidence="2" type="ORF">N7449_007986</name>
</gene>
<sequence length="329" mass="36145">MTKSKAVDQTPESESNRRQKAQKAQRDKDIAEIAEKLFADVVRSVHENSKDSAWDLCVQAAGRVDELSLVENAGPLKTLPIGDAARYDIVTGFGLTPQDDESLKVQPWPPVPLEVVELPSAAQGMINITNKYLRLSPQNEAAARCIINTILFAMLDKVAPCPDYGTWPLNLQTETPLISRPFTLNGKVHQAKGTCDYTLWYGDKGGPDKAINLVLVEAKKLGLASSGDDQALGYMACVHQERRSCPSRNSMVYGLSTDGEEFRFLRINQKGEFAKVIMAKTPGGSYSSITSMLAFIMREAVSQSPYTSKNSSKDVSMEDDPFNLPLSNH</sequence>
<feature type="region of interest" description="Disordered" evidence="1">
    <location>
        <begin position="306"/>
        <end position="329"/>
    </location>
</feature>
<accession>A0A9W9JJE9</accession>
<evidence type="ECO:0000256" key="1">
    <source>
        <dbReference type="SAM" id="MobiDB-lite"/>
    </source>
</evidence>
<keyword evidence="3" id="KW-1185">Reference proteome</keyword>
<evidence type="ECO:0000313" key="3">
    <source>
        <dbReference type="Proteomes" id="UP001150942"/>
    </source>
</evidence>
<dbReference type="OrthoDB" id="2103397at2759"/>
<dbReference type="EMBL" id="JAPQKQ010000005">
    <property type="protein sequence ID" value="KAJ5197507.1"/>
    <property type="molecule type" value="Genomic_DNA"/>
</dbReference>
<organism evidence="2 3">
    <name type="scientific">Penicillium cf. viridicatum</name>
    <dbReference type="NCBI Taxonomy" id="2972119"/>
    <lineage>
        <taxon>Eukaryota</taxon>
        <taxon>Fungi</taxon>
        <taxon>Dikarya</taxon>
        <taxon>Ascomycota</taxon>
        <taxon>Pezizomycotina</taxon>
        <taxon>Eurotiomycetes</taxon>
        <taxon>Eurotiomycetidae</taxon>
        <taxon>Eurotiales</taxon>
        <taxon>Aspergillaceae</taxon>
        <taxon>Penicillium</taxon>
    </lineage>
</organism>
<dbReference type="AlphaFoldDB" id="A0A9W9JJE9"/>
<feature type="region of interest" description="Disordered" evidence="1">
    <location>
        <begin position="1"/>
        <end position="28"/>
    </location>
</feature>
<reference evidence="2" key="2">
    <citation type="journal article" date="2023" name="IMA Fungus">
        <title>Comparative genomic study of the Penicillium genus elucidates a diverse pangenome and 15 lateral gene transfer events.</title>
        <authorList>
            <person name="Petersen C."/>
            <person name="Sorensen T."/>
            <person name="Nielsen M.R."/>
            <person name="Sondergaard T.E."/>
            <person name="Sorensen J.L."/>
            <person name="Fitzpatrick D.A."/>
            <person name="Frisvad J.C."/>
            <person name="Nielsen K.L."/>
        </authorList>
    </citation>
    <scope>NUCLEOTIDE SEQUENCE</scope>
    <source>
        <strain evidence="2">IBT 20477</strain>
    </source>
</reference>
<evidence type="ECO:0000313" key="2">
    <source>
        <dbReference type="EMBL" id="KAJ5197507.1"/>
    </source>
</evidence>
<proteinExistence type="predicted"/>
<dbReference type="Proteomes" id="UP001150942">
    <property type="component" value="Unassembled WGS sequence"/>
</dbReference>
<comment type="caution">
    <text evidence="2">The sequence shown here is derived from an EMBL/GenBank/DDBJ whole genome shotgun (WGS) entry which is preliminary data.</text>
</comment>
<protein>
    <submittedName>
        <fullName evidence="2">Uncharacterized protein</fullName>
    </submittedName>
</protein>